<dbReference type="CDD" id="cd09135">
    <property type="entry name" value="PLDc_PGS1_euk_1"/>
    <property type="match status" value="1"/>
</dbReference>
<dbReference type="RefSeq" id="XP_065674442.1">
    <property type="nucleotide sequence ID" value="XM_065818370.1"/>
</dbReference>
<dbReference type="PANTHER" id="PTHR12586:SF1">
    <property type="entry name" value="CDP-DIACYLGLYCEROL--GLYCEROL-3-PHOSPHATE 3-PHOSPHATIDYLTRANSFERASE, MITOCHONDRIAL"/>
    <property type="match status" value="1"/>
</dbReference>
<evidence type="ECO:0000313" key="14">
    <source>
        <dbReference type="RefSeq" id="XP_065674442.1"/>
    </source>
</evidence>
<evidence type="ECO:0000256" key="2">
    <source>
        <dbReference type="ARBA" id="ARBA00005042"/>
    </source>
</evidence>
<keyword evidence="13" id="KW-1185">Reference proteome</keyword>
<dbReference type="Proteomes" id="UP001652625">
    <property type="component" value="Chromosome 14"/>
</dbReference>
<evidence type="ECO:0000313" key="13">
    <source>
        <dbReference type="Proteomes" id="UP001652625"/>
    </source>
</evidence>
<evidence type="ECO:0000256" key="10">
    <source>
        <dbReference type="ARBA" id="ARBA00048586"/>
    </source>
</evidence>
<gene>
    <name evidence="14" type="primary">LOC100215465</name>
</gene>
<comment type="catalytic activity">
    <reaction evidence="10 11">
        <text>a CDP-1,2-diacyl-sn-glycerol + sn-glycerol 3-phosphate = a 1,2-diacyl-sn-glycero-3-phospho-(1'-sn-glycero-3'-phosphate) + CMP + H(+)</text>
        <dbReference type="Rhea" id="RHEA:12593"/>
        <dbReference type="ChEBI" id="CHEBI:15378"/>
        <dbReference type="ChEBI" id="CHEBI:57597"/>
        <dbReference type="ChEBI" id="CHEBI:58332"/>
        <dbReference type="ChEBI" id="CHEBI:60110"/>
        <dbReference type="ChEBI" id="CHEBI:60377"/>
        <dbReference type="EC" id="2.7.8.5"/>
    </reaction>
</comment>
<comment type="pathway">
    <text evidence="2 11">Phospholipid metabolism; phosphatidylglycerol biosynthesis; phosphatidylglycerol from CDP-diacylglycerol: step 1/2.</text>
</comment>
<reference evidence="14" key="1">
    <citation type="submission" date="2025-08" db="UniProtKB">
        <authorList>
            <consortium name="RefSeq"/>
        </authorList>
    </citation>
    <scope>IDENTIFICATION</scope>
</reference>
<evidence type="ECO:0000256" key="11">
    <source>
        <dbReference type="RuleBase" id="RU365024"/>
    </source>
</evidence>
<protein>
    <recommendedName>
        <fullName evidence="11">CDP-diacylglycerol--glycerol-3-phosphate 3-phosphatidyltransferase</fullName>
        <ecNumber evidence="11">2.7.8.5</ecNumber>
    </recommendedName>
</protein>
<proteinExistence type="inferred from homology"/>
<keyword evidence="9 11" id="KW-1208">Phospholipid metabolism</keyword>
<keyword evidence="6" id="KW-0677">Repeat</keyword>
<sequence length="531" mass="61211">MSCYAVKHCCKTGVCLSLTCSQLSFKRYFFITPKNMQQTVAQFVELSKKWFYGVESATPVFLANGKDIQVLTHPEEFYKELLLQSSIANKRVSLASLYLGNGEKEEKLIQVICDNLEKKEKPFKVNILLEYTRGSRGTKSSRTVLLPLKKHFGSTSTVALFHTPNLRGILKAIIPPRFDETVNVSHVKAYVFDDTLILSGANLSVDYFTNRQDRYIIFRNNKILCDYFQDLIKTISSFSFALQSSGDVTFALPHIHPYQGSKNGFNKFANKQLCEFTERYKSQYSITDAIESITQLNTLNSTYDTLIFPLLQMKNMGITTDEKFTTNVLSTAPSNSNLTLATAYFNLTDNYWSMLLNNHAQGVKLIMAHPKAMGFYNAPGLAGGVPNAYSLISKWRYKELIKYNQYERIQFLEFYREKWTFHGKGLWFYLQNSLDQNKNKNIFYSSDYEDICSPLLTLIGSPNFGKRSVYRDMEAQIGIVTVNKKLQFDLIQERNNMLKDTTIVNLETFDEEERKISWWVYLITKCMNDQF</sequence>
<dbReference type="InterPro" id="IPR016270">
    <property type="entry name" value="PGS1"/>
</dbReference>
<evidence type="ECO:0000256" key="7">
    <source>
        <dbReference type="ARBA" id="ARBA00023098"/>
    </source>
</evidence>
<name>A0ABM4DIW0_HYDVU</name>
<evidence type="ECO:0000256" key="6">
    <source>
        <dbReference type="ARBA" id="ARBA00022737"/>
    </source>
</evidence>
<comment type="function">
    <text evidence="1 11">Functions in the biosynthesis of the anionic phospholipids phosphatidylglycerol and cardiolipin.</text>
</comment>
<evidence type="ECO:0000256" key="3">
    <source>
        <dbReference type="ARBA" id="ARBA00010682"/>
    </source>
</evidence>
<dbReference type="InterPro" id="IPR001736">
    <property type="entry name" value="PLipase_D/transphosphatidylase"/>
</dbReference>
<keyword evidence="11" id="KW-0067">ATP-binding</keyword>
<evidence type="ECO:0000256" key="1">
    <source>
        <dbReference type="ARBA" id="ARBA00003537"/>
    </source>
</evidence>
<keyword evidence="11" id="KW-0496">Mitochondrion</keyword>
<dbReference type="SUPFAM" id="SSF56024">
    <property type="entry name" value="Phospholipase D/nuclease"/>
    <property type="match status" value="1"/>
</dbReference>
<evidence type="ECO:0000256" key="5">
    <source>
        <dbReference type="ARBA" id="ARBA00022679"/>
    </source>
</evidence>
<dbReference type="PANTHER" id="PTHR12586">
    <property type="entry name" value="CDP-DIACYLGLYCEROL--SERINE O-PHOSPHATIDYLTRANSFERASE"/>
    <property type="match status" value="1"/>
</dbReference>
<comment type="subcellular location">
    <subcellularLocation>
        <location evidence="11">Mitochondrion</location>
    </subcellularLocation>
</comment>
<evidence type="ECO:0000256" key="4">
    <source>
        <dbReference type="ARBA" id="ARBA00022516"/>
    </source>
</evidence>
<dbReference type="GeneID" id="100215465"/>
<keyword evidence="11" id="KW-0547">Nucleotide-binding</keyword>
<evidence type="ECO:0000256" key="9">
    <source>
        <dbReference type="ARBA" id="ARBA00023264"/>
    </source>
</evidence>
<comment type="similarity">
    <text evidence="3 11">Belongs to the CDP-alcohol phosphatidyltransferase class-II family.</text>
</comment>
<feature type="domain" description="PLD phosphodiesterase" evidence="12">
    <location>
        <begin position="181"/>
        <end position="207"/>
    </location>
</feature>
<keyword evidence="8 11" id="KW-0594">Phospholipid biosynthesis</keyword>
<dbReference type="Gene3D" id="3.30.870.10">
    <property type="entry name" value="Endonuclease Chain A"/>
    <property type="match status" value="2"/>
</dbReference>
<evidence type="ECO:0000259" key="12">
    <source>
        <dbReference type="PROSITE" id="PS50035"/>
    </source>
</evidence>
<accession>A0ABM4DIW0</accession>
<dbReference type="EC" id="2.7.8.5" evidence="11"/>
<keyword evidence="5 11" id="KW-0808">Transferase</keyword>
<keyword evidence="4 11" id="KW-0444">Lipid biosynthesis</keyword>
<dbReference type="CDD" id="cd09137">
    <property type="entry name" value="PLDc_PGS1_euk_2"/>
    <property type="match status" value="1"/>
</dbReference>
<evidence type="ECO:0000256" key="8">
    <source>
        <dbReference type="ARBA" id="ARBA00023209"/>
    </source>
</evidence>
<dbReference type="PROSITE" id="PS50035">
    <property type="entry name" value="PLD"/>
    <property type="match status" value="1"/>
</dbReference>
<organism evidence="13 14">
    <name type="scientific">Hydra vulgaris</name>
    <name type="common">Hydra</name>
    <name type="synonym">Hydra attenuata</name>
    <dbReference type="NCBI Taxonomy" id="6087"/>
    <lineage>
        <taxon>Eukaryota</taxon>
        <taxon>Metazoa</taxon>
        <taxon>Cnidaria</taxon>
        <taxon>Hydrozoa</taxon>
        <taxon>Hydroidolina</taxon>
        <taxon>Anthoathecata</taxon>
        <taxon>Aplanulata</taxon>
        <taxon>Hydridae</taxon>
        <taxon>Hydra</taxon>
    </lineage>
</organism>
<keyword evidence="7 11" id="KW-0443">Lipid metabolism</keyword>